<accession>A0AAD8I566</accession>
<feature type="transmembrane region" description="Helical" evidence="1">
    <location>
        <begin position="89"/>
        <end position="113"/>
    </location>
</feature>
<evidence type="ECO:0000256" key="1">
    <source>
        <dbReference type="SAM" id="Phobius"/>
    </source>
</evidence>
<protein>
    <submittedName>
        <fullName evidence="2">Uncharacterized protein</fullName>
    </submittedName>
</protein>
<dbReference type="EMBL" id="JAUIZM010000006">
    <property type="protein sequence ID" value="KAK1378073.1"/>
    <property type="molecule type" value="Genomic_DNA"/>
</dbReference>
<gene>
    <name evidence="2" type="ORF">POM88_024817</name>
</gene>
<reference evidence="2" key="2">
    <citation type="submission" date="2023-05" db="EMBL/GenBank/DDBJ databases">
        <authorList>
            <person name="Schelkunov M.I."/>
        </authorList>
    </citation>
    <scope>NUCLEOTIDE SEQUENCE</scope>
    <source>
        <strain evidence="2">Hsosn_3</strain>
        <tissue evidence="2">Leaf</tissue>
    </source>
</reference>
<sequence length="206" mass="23422">MNVIMMPLAIMVGLTTLLALLSILLFWSLASLGKLATALTMPTLNPFENDEDTGMRGGLHTMISTSLFIPSVNASRSLCLMLQFLAKGFAWVFCVYGGPLLVVNGWFTLITILNHTHPSLPYYDSIEWDWLRGVLCTVDRDYGILNKIPHYHGLEATEAMKPLLGNYYQYDGTPILKAMYREMKECIYVEKDEGETKGVYWYRKEF</sequence>
<keyword evidence="1" id="KW-0812">Transmembrane</keyword>
<dbReference type="Proteomes" id="UP001237642">
    <property type="component" value="Unassembled WGS sequence"/>
</dbReference>
<dbReference type="GO" id="GO:0016491">
    <property type="term" value="F:oxidoreductase activity"/>
    <property type="evidence" value="ECO:0007669"/>
    <property type="project" value="InterPro"/>
</dbReference>
<proteinExistence type="predicted"/>
<keyword evidence="1" id="KW-0472">Membrane</keyword>
<comment type="caution">
    <text evidence="2">The sequence shown here is derived from an EMBL/GenBank/DDBJ whole genome shotgun (WGS) entry which is preliminary data.</text>
</comment>
<dbReference type="InterPro" id="IPR012171">
    <property type="entry name" value="Fatty_acid_desaturase"/>
</dbReference>
<evidence type="ECO:0000313" key="3">
    <source>
        <dbReference type="Proteomes" id="UP001237642"/>
    </source>
</evidence>
<reference evidence="2" key="1">
    <citation type="submission" date="2023-02" db="EMBL/GenBank/DDBJ databases">
        <title>Genome of toxic invasive species Heracleum sosnowskyi carries increased number of genes despite the absence of recent whole-genome duplications.</title>
        <authorList>
            <person name="Schelkunov M."/>
            <person name="Shtratnikova V."/>
            <person name="Makarenko M."/>
            <person name="Klepikova A."/>
            <person name="Omelchenko D."/>
            <person name="Novikova G."/>
            <person name="Obukhova E."/>
            <person name="Bogdanov V."/>
            <person name="Penin A."/>
            <person name="Logacheva M."/>
        </authorList>
    </citation>
    <scope>NUCLEOTIDE SEQUENCE</scope>
    <source>
        <strain evidence="2">Hsosn_3</strain>
        <tissue evidence="2">Leaf</tissue>
    </source>
</reference>
<keyword evidence="1" id="KW-1133">Transmembrane helix</keyword>
<keyword evidence="3" id="KW-1185">Reference proteome</keyword>
<name>A0AAD8I566_9APIA</name>
<dbReference type="PANTHER" id="PTHR32100">
    <property type="entry name" value="OMEGA-6 FATTY ACID DESATURASE, CHLOROPLASTIC"/>
    <property type="match status" value="1"/>
</dbReference>
<organism evidence="2 3">
    <name type="scientific">Heracleum sosnowskyi</name>
    <dbReference type="NCBI Taxonomy" id="360622"/>
    <lineage>
        <taxon>Eukaryota</taxon>
        <taxon>Viridiplantae</taxon>
        <taxon>Streptophyta</taxon>
        <taxon>Embryophyta</taxon>
        <taxon>Tracheophyta</taxon>
        <taxon>Spermatophyta</taxon>
        <taxon>Magnoliopsida</taxon>
        <taxon>eudicotyledons</taxon>
        <taxon>Gunneridae</taxon>
        <taxon>Pentapetalae</taxon>
        <taxon>asterids</taxon>
        <taxon>campanulids</taxon>
        <taxon>Apiales</taxon>
        <taxon>Apiaceae</taxon>
        <taxon>Apioideae</taxon>
        <taxon>apioid superclade</taxon>
        <taxon>Tordylieae</taxon>
        <taxon>Tordyliinae</taxon>
        <taxon>Heracleum</taxon>
    </lineage>
</organism>
<dbReference type="AlphaFoldDB" id="A0AAD8I566"/>
<evidence type="ECO:0000313" key="2">
    <source>
        <dbReference type="EMBL" id="KAK1378073.1"/>
    </source>
</evidence>